<evidence type="ECO:0000313" key="3">
    <source>
        <dbReference type="Proteomes" id="UP000289886"/>
    </source>
</evidence>
<gene>
    <name evidence="2" type="ORF">EOD39_0940</name>
</gene>
<name>A0A444UJG9_ACIRT</name>
<dbReference type="Proteomes" id="UP000289886">
    <property type="component" value="Unassembled WGS sequence"/>
</dbReference>
<comment type="caution">
    <text evidence="2">The sequence shown here is derived from an EMBL/GenBank/DDBJ whole genome shotgun (WGS) entry which is preliminary data.</text>
</comment>
<feature type="compositionally biased region" description="Basic and acidic residues" evidence="1">
    <location>
        <begin position="8"/>
        <end position="18"/>
    </location>
</feature>
<proteinExistence type="predicted"/>
<sequence>MDMDMDMGEGKDKDKEENVEAEGDISSSSSSLDSDGEGKGFLSSPKPGSRPFSRAWGPEGSRLRQGVPWKDQRLTQGAH</sequence>
<reference evidence="2 3" key="1">
    <citation type="submission" date="2019-01" db="EMBL/GenBank/DDBJ databases">
        <title>Draft Genome and Complete Hox-Cluster Characterization of the Sterlet Sturgeon (Acipenser ruthenus).</title>
        <authorList>
            <person name="Wei Q."/>
        </authorList>
    </citation>
    <scope>NUCLEOTIDE SEQUENCE [LARGE SCALE GENOMIC DNA]</scope>
    <source>
        <strain evidence="2">WHYD16114868_AA</strain>
        <tissue evidence="2">Blood</tissue>
    </source>
</reference>
<accession>A0A444UJG9</accession>
<feature type="region of interest" description="Disordered" evidence="1">
    <location>
        <begin position="1"/>
        <end position="79"/>
    </location>
</feature>
<organism evidence="2 3">
    <name type="scientific">Acipenser ruthenus</name>
    <name type="common">Sterlet sturgeon</name>
    <dbReference type="NCBI Taxonomy" id="7906"/>
    <lineage>
        <taxon>Eukaryota</taxon>
        <taxon>Metazoa</taxon>
        <taxon>Chordata</taxon>
        <taxon>Craniata</taxon>
        <taxon>Vertebrata</taxon>
        <taxon>Euteleostomi</taxon>
        <taxon>Actinopterygii</taxon>
        <taxon>Chondrostei</taxon>
        <taxon>Acipenseriformes</taxon>
        <taxon>Acipenseridae</taxon>
        <taxon>Acipenser</taxon>
    </lineage>
</organism>
<dbReference type="AlphaFoldDB" id="A0A444UJG9"/>
<keyword evidence="3" id="KW-1185">Reference proteome</keyword>
<evidence type="ECO:0000256" key="1">
    <source>
        <dbReference type="SAM" id="MobiDB-lite"/>
    </source>
</evidence>
<feature type="compositionally biased region" description="Low complexity" evidence="1">
    <location>
        <begin position="24"/>
        <end position="33"/>
    </location>
</feature>
<dbReference type="EMBL" id="SCEB01214448">
    <property type="protein sequence ID" value="RXM35309.1"/>
    <property type="molecule type" value="Genomic_DNA"/>
</dbReference>
<evidence type="ECO:0000313" key="2">
    <source>
        <dbReference type="EMBL" id="RXM35309.1"/>
    </source>
</evidence>
<protein>
    <submittedName>
        <fullName evidence="2">Uncharacterized protein</fullName>
    </submittedName>
</protein>